<name>A0ABN3HSD0_9ACTN</name>
<evidence type="ECO:0000313" key="1">
    <source>
        <dbReference type="EMBL" id="GAA2386978.1"/>
    </source>
</evidence>
<proteinExistence type="predicted"/>
<organism evidence="1 2">
    <name type="scientific">Streptomyces glaucosporus</name>
    <dbReference type="NCBI Taxonomy" id="284044"/>
    <lineage>
        <taxon>Bacteria</taxon>
        <taxon>Bacillati</taxon>
        <taxon>Actinomycetota</taxon>
        <taxon>Actinomycetes</taxon>
        <taxon>Kitasatosporales</taxon>
        <taxon>Streptomycetaceae</taxon>
        <taxon>Streptomyces</taxon>
    </lineage>
</organism>
<comment type="caution">
    <text evidence="1">The sequence shown here is derived from an EMBL/GenBank/DDBJ whole genome shotgun (WGS) entry which is preliminary data.</text>
</comment>
<accession>A0ABN3HSD0</accession>
<keyword evidence="2" id="KW-1185">Reference proteome</keyword>
<dbReference type="InterPro" id="IPR046224">
    <property type="entry name" value="DUF6257"/>
</dbReference>
<reference evidence="1 2" key="1">
    <citation type="journal article" date="2019" name="Int. J. Syst. Evol. Microbiol.">
        <title>The Global Catalogue of Microorganisms (GCM) 10K type strain sequencing project: providing services to taxonomists for standard genome sequencing and annotation.</title>
        <authorList>
            <consortium name="The Broad Institute Genomics Platform"/>
            <consortium name="The Broad Institute Genome Sequencing Center for Infectious Disease"/>
            <person name="Wu L."/>
            <person name="Ma J."/>
        </authorList>
    </citation>
    <scope>NUCLEOTIDE SEQUENCE [LARGE SCALE GENOMIC DNA]</scope>
    <source>
        <strain evidence="1 2">JCM 6921</strain>
    </source>
</reference>
<evidence type="ECO:0000313" key="2">
    <source>
        <dbReference type="Proteomes" id="UP001500058"/>
    </source>
</evidence>
<dbReference type="Proteomes" id="UP001500058">
    <property type="component" value="Unassembled WGS sequence"/>
</dbReference>
<dbReference type="RefSeq" id="WP_344629341.1">
    <property type="nucleotide sequence ID" value="NZ_BAAATJ010000002.1"/>
</dbReference>
<sequence length="60" mass="6697">MAHEPRLTAAEKARVTVLVARMCKRNIAGDAVDLSDLQRKVDRILDGARAREEKAAKQRP</sequence>
<dbReference type="EMBL" id="BAAATJ010000002">
    <property type="protein sequence ID" value="GAA2386978.1"/>
    <property type="molecule type" value="Genomic_DNA"/>
</dbReference>
<protein>
    <submittedName>
        <fullName evidence="1">Uncharacterized protein</fullName>
    </submittedName>
</protein>
<dbReference type="Pfam" id="PF19771">
    <property type="entry name" value="DUF6257"/>
    <property type="match status" value="1"/>
</dbReference>
<gene>
    <name evidence="1" type="ORF">GCM10010420_07340</name>
</gene>